<dbReference type="PROSITE" id="PS00086">
    <property type="entry name" value="CYTOCHROME_P450"/>
    <property type="match status" value="1"/>
</dbReference>
<dbReference type="Pfam" id="PF00067">
    <property type="entry name" value="p450"/>
    <property type="match status" value="1"/>
</dbReference>
<evidence type="ECO:0000256" key="5">
    <source>
        <dbReference type="ARBA" id="ARBA00023004"/>
    </source>
</evidence>
<dbReference type="PRINTS" id="PR00463">
    <property type="entry name" value="EP450I"/>
</dbReference>
<keyword evidence="7 8" id="KW-0503">Monooxygenase</keyword>
<accession>A0A9Q8PB75</accession>
<evidence type="ECO:0000313" key="8">
    <source>
        <dbReference type="EMBL" id="UJO19231.1"/>
    </source>
</evidence>
<feature type="binding site" description="axial binding residue" evidence="6">
    <location>
        <position position="433"/>
    </location>
    <ligand>
        <name>heme</name>
        <dbReference type="ChEBI" id="CHEBI:30413"/>
    </ligand>
    <ligandPart>
        <name>Fe</name>
        <dbReference type="ChEBI" id="CHEBI:18248"/>
    </ligandPart>
</feature>
<dbReference type="InterPro" id="IPR001128">
    <property type="entry name" value="Cyt_P450"/>
</dbReference>
<dbReference type="PANTHER" id="PTHR24305:SF96">
    <property type="entry name" value="CYTOCHROME P450 MONOOXYGENASE STCB-RELATED"/>
    <property type="match status" value="1"/>
</dbReference>
<evidence type="ECO:0000256" key="2">
    <source>
        <dbReference type="ARBA" id="ARBA00010617"/>
    </source>
</evidence>
<keyword evidence="5 6" id="KW-0408">Iron</keyword>
<protein>
    <submittedName>
        <fullName evidence="8">Cytochrome P450 monooxygenase orf2</fullName>
    </submittedName>
</protein>
<keyword evidence="6 7" id="KW-0349">Heme</keyword>
<dbReference type="EMBL" id="CP090168">
    <property type="protein sequence ID" value="UJO19231.1"/>
    <property type="molecule type" value="Genomic_DNA"/>
</dbReference>
<gene>
    <name evidence="8" type="ORF">CLAFUR5_07151</name>
</gene>
<evidence type="ECO:0000256" key="3">
    <source>
        <dbReference type="ARBA" id="ARBA00022723"/>
    </source>
</evidence>
<dbReference type="GO" id="GO:0016705">
    <property type="term" value="F:oxidoreductase activity, acting on paired donors, with incorporation or reduction of molecular oxygen"/>
    <property type="evidence" value="ECO:0007669"/>
    <property type="project" value="InterPro"/>
</dbReference>
<dbReference type="InterPro" id="IPR017972">
    <property type="entry name" value="Cyt_P450_CS"/>
</dbReference>
<keyword evidence="4 7" id="KW-0560">Oxidoreductase</keyword>
<evidence type="ECO:0000256" key="6">
    <source>
        <dbReference type="PIRSR" id="PIRSR602401-1"/>
    </source>
</evidence>
<dbReference type="OrthoDB" id="1470350at2759"/>
<keyword evidence="9" id="KW-1185">Reference proteome</keyword>
<reference evidence="8" key="2">
    <citation type="journal article" date="2022" name="Microb. Genom.">
        <title>A chromosome-scale genome assembly of the tomato pathogen Cladosporium fulvum reveals a compartmentalized genome architecture and the presence of a dispensable chromosome.</title>
        <authorList>
            <person name="Zaccaron A.Z."/>
            <person name="Chen L.H."/>
            <person name="Samaras A."/>
            <person name="Stergiopoulos I."/>
        </authorList>
    </citation>
    <scope>NUCLEOTIDE SEQUENCE</scope>
    <source>
        <strain evidence="8">Race5_Kim</strain>
    </source>
</reference>
<dbReference type="GO" id="GO:0005506">
    <property type="term" value="F:iron ion binding"/>
    <property type="evidence" value="ECO:0007669"/>
    <property type="project" value="InterPro"/>
</dbReference>
<dbReference type="AlphaFoldDB" id="A0A9Q8PB75"/>
<dbReference type="KEGG" id="ffu:CLAFUR5_07151"/>
<proteinExistence type="inferred from homology"/>
<dbReference type="InterPro" id="IPR002401">
    <property type="entry name" value="Cyt_P450_E_grp-I"/>
</dbReference>
<dbReference type="RefSeq" id="XP_047763597.1">
    <property type="nucleotide sequence ID" value="XM_047906299.1"/>
</dbReference>
<dbReference type="GO" id="GO:0020037">
    <property type="term" value="F:heme binding"/>
    <property type="evidence" value="ECO:0007669"/>
    <property type="project" value="InterPro"/>
</dbReference>
<organism evidence="8 9">
    <name type="scientific">Passalora fulva</name>
    <name type="common">Tomato leaf mold</name>
    <name type="synonym">Cladosporium fulvum</name>
    <dbReference type="NCBI Taxonomy" id="5499"/>
    <lineage>
        <taxon>Eukaryota</taxon>
        <taxon>Fungi</taxon>
        <taxon>Dikarya</taxon>
        <taxon>Ascomycota</taxon>
        <taxon>Pezizomycotina</taxon>
        <taxon>Dothideomycetes</taxon>
        <taxon>Dothideomycetidae</taxon>
        <taxon>Mycosphaerellales</taxon>
        <taxon>Mycosphaerellaceae</taxon>
        <taxon>Fulvia</taxon>
    </lineage>
</organism>
<comment type="cofactor">
    <cofactor evidence="1 6">
        <name>heme</name>
        <dbReference type="ChEBI" id="CHEBI:30413"/>
    </cofactor>
</comment>
<comment type="similarity">
    <text evidence="2 7">Belongs to the cytochrome P450 family.</text>
</comment>
<dbReference type="GeneID" id="71987029"/>
<reference evidence="8" key="1">
    <citation type="submission" date="2021-12" db="EMBL/GenBank/DDBJ databases">
        <authorList>
            <person name="Zaccaron A."/>
            <person name="Stergiopoulos I."/>
        </authorList>
    </citation>
    <scope>NUCLEOTIDE SEQUENCE</scope>
    <source>
        <strain evidence="8">Race5_Kim</strain>
    </source>
</reference>
<evidence type="ECO:0000256" key="7">
    <source>
        <dbReference type="RuleBase" id="RU000461"/>
    </source>
</evidence>
<evidence type="ECO:0000256" key="4">
    <source>
        <dbReference type="ARBA" id="ARBA00023002"/>
    </source>
</evidence>
<evidence type="ECO:0000313" key="9">
    <source>
        <dbReference type="Proteomes" id="UP000756132"/>
    </source>
</evidence>
<dbReference type="Gene3D" id="1.10.630.10">
    <property type="entry name" value="Cytochrome P450"/>
    <property type="match status" value="1"/>
</dbReference>
<sequence length="494" mass="55379">MHNPLNDMPPSFYAVIVLAIGAIVWKTCKALTNPLAHLPGPAISKWTNRRFQLAVMTGERTRYEHALHERYGPVVRISPYEVSLASSSAAKMIYQIGSPFLKTPWYNIAVGDESGLFTLLDSKAYARHRRLLAHNYSENWIKNMEPYIAAKTRTAVSKMAATVDRKGYVNVNEWFWFMSTDVISEAAFGESFDLLKIGGKNKYIHDLEIDGLRSILRAEFPFLGKIAAYMLLGNSEDVEQGKMRMQSYTEGRLAAYWKAYEADPENVKPTLLTKAYAALQDGSISHRSMEADARTNIVAGTDTTASTATFAVWYLSKHPEIEQALIGEVSALPETFDDEQLRTLPLLDKVIKETLRIRPSVGQGLPRAVPAGGATIEGHYIPEGTTVAIPAYTMHRLRSVWHDPEKFDPSRWDHVTKDMKDSFVPFGGGSRVCIGQHFSQLELRHALANFYRTFNSGMVAPKAEGFGEDDMTPMSFFVTALKGKRCLLQRRAKQ</sequence>
<evidence type="ECO:0000256" key="1">
    <source>
        <dbReference type="ARBA" id="ARBA00001971"/>
    </source>
</evidence>
<name>A0A9Q8PB75_PASFU</name>
<dbReference type="PANTHER" id="PTHR24305">
    <property type="entry name" value="CYTOCHROME P450"/>
    <property type="match status" value="1"/>
</dbReference>
<dbReference type="SUPFAM" id="SSF48264">
    <property type="entry name" value="Cytochrome P450"/>
    <property type="match status" value="1"/>
</dbReference>
<dbReference type="GO" id="GO:0004497">
    <property type="term" value="F:monooxygenase activity"/>
    <property type="evidence" value="ECO:0007669"/>
    <property type="project" value="UniProtKB-KW"/>
</dbReference>
<dbReference type="Proteomes" id="UP000756132">
    <property type="component" value="Chromosome 6"/>
</dbReference>
<dbReference type="InterPro" id="IPR050121">
    <property type="entry name" value="Cytochrome_P450_monoxygenase"/>
</dbReference>
<keyword evidence="3 6" id="KW-0479">Metal-binding</keyword>
<dbReference type="InterPro" id="IPR036396">
    <property type="entry name" value="Cyt_P450_sf"/>
</dbReference>
<dbReference type="PRINTS" id="PR00385">
    <property type="entry name" value="P450"/>
</dbReference>